<keyword evidence="9 11" id="KW-0106">Calcium</keyword>
<dbReference type="InterPro" id="IPR036852">
    <property type="entry name" value="Peptidase_S8/S53_dom_sf"/>
</dbReference>
<accession>A0A5C2RRD3</accession>
<dbReference type="CDD" id="cd04056">
    <property type="entry name" value="Peptidases_S53"/>
    <property type="match status" value="1"/>
</dbReference>
<keyword evidence="7 11" id="KW-0378">Hydrolase</keyword>
<proteinExistence type="predicted"/>
<dbReference type="GO" id="GO:0004252">
    <property type="term" value="F:serine-type endopeptidase activity"/>
    <property type="evidence" value="ECO:0007669"/>
    <property type="project" value="UniProtKB-UniRule"/>
</dbReference>
<dbReference type="CDD" id="cd11377">
    <property type="entry name" value="Pro-peptidase_S53"/>
    <property type="match status" value="1"/>
</dbReference>
<feature type="domain" description="Peptidase S53" evidence="12">
    <location>
        <begin position="167"/>
        <end position="522"/>
    </location>
</feature>
<dbReference type="OrthoDB" id="409122at2759"/>
<comment type="cofactor">
    <cofactor evidence="11">
        <name>Ca(2+)</name>
        <dbReference type="ChEBI" id="CHEBI:29108"/>
    </cofactor>
    <text evidence="11">Binds 1 Ca(2+) ion per subunit.</text>
</comment>
<evidence type="ECO:0000313" key="13">
    <source>
        <dbReference type="EMBL" id="RPD54228.1"/>
    </source>
</evidence>
<feature type="active site" description="Charge relay system" evidence="11">
    <location>
        <position position="240"/>
    </location>
</feature>
<sequence length="526" mass="55913">MHPASSTSSLQLTLVLPPTNIDGLHTALYDVSDPKSANYGKYLSKAEVEAFVAPKPDSVKAVTDWLGQHNIHPQTVSPSGDMLRIDIPVSTANTLLAANFTVFKDKYSDVTLTRTLSVTIPDDVAPYLEYIYPTTQFIMPLRRKNPPFEVVTLSPKSKRQTDFCAVDVIPQCLESYYHIPAAPANATGNSIGVSGYMDQIASEQDLQIFFDAWRPDVTTSPEFNIVSIDGGITSGVGTLEASLDIQYTVGVATNVPTTFYSVGNPFVQGYIDLVNFLLGLDELPLVLSNSYCMFEGLFDVDSANTFCNAYAQLGARGTSVLFASGDWGVYSIGFDNNCNITAFDPTFPSGCPFLTSVGGTTGFDGPEVAAEFSGGGFSTLFAQPDYQSAAVQRYLDTIGNTNAGLFNRSGRAFPDVSAQAVRYLTEINGTFYGINGTSASTPVFASVIALLNDARLNAGLPSLGFLNPLLYSKQGTAALNDVTSGSNPGCGPVGFPAAEGWDPVTGLGSPDFDKLLALVMGAQPGL</sequence>
<dbReference type="Pfam" id="PF00082">
    <property type="entry name" value="Peptidase_S8"/>
    <property type="match status" value="1"/>
</dbReference>
<feature type="binding site" evidence="11">
    <location>
        <position position="482"/>
    </location>
    <ligand>
        <name>Ca(2+)</name>
        <dbReference type="ChEBI" id="CHEBI:29108"/>
    </ligand>
</feature>
<evidence type="ECO:0000256" key="4">
    <source>
        <dbReference type="ARBA" id="ARBA00012462"/>
    </source>
</evidence>
<keyword evidence="5 11" id="KW-0645">Protease</keyword>
<keyword evidence="8 11" id="KW-0720">Serine protease</keyword>
<feature type="active site" description="Charge relay system" evidence="11">
    <location>
        <position position="244"/>
    </location>
</feature>
<evidence type="ECO:0000256" key="10">
    <source>
        <dbReference type="ARBA" id="ARBA00023145"/>
    </source>
</evidence>
<dbReference type="GO" id="GO:0008240">
    <property type="term" value="F:tripeptidyl-peptidase activity"/>
    <property type="evidence" value="ECO:0007669"/>
    <property type="project" value="TreeGrafter"/>
</dbReference>
<keyword evidence="10" id="KW-0865">Zymogen</keyword>
<feature type="active site" description="Charge relay system" evidence="11">
    <location>
        <position position="438"/>
    </location>
</feature>
<dbReference type="SUPFAM" id="SSF54897">
    <property type="entry name" value="Protease propeptides/inhibitors"/>
    <property type="match status" value="1"/>
</dbReference>
<dbReference type="PROSITE" id="PS51695">
    <property type="entry name" value="SEDOLISIN"/>
    <property type="match status" value="1"/>
</dbReference>
<dbReference type="GO" id="GO:0005576">
    <property type="term" value="C:extracellular region"/>
    <property type="evidence" value="ECO:0007669"/>
    <property type="project" value="UniProtKB-SubCell"/>
</dbReference>
<dbReference type="InterPro" id="IPR000209">
    <property type="entry name" value="Peptidase_S8/S53_dom"/>
</dbReference>
<evidence type="ECO:0000256" key="1">
    <source>
        <dbReference type="ARBA" id="ARBA00001910"/>
    </source>
</evidence>
<keyword evidence="14" id="KW-1185">Reference proteome</keyword>
<feature type="binding site" evidence="11">
    <location>
        <position position="500"/>
    </location>
    <ligand>
        <name>Ca(2+)</name>
        <dbReference type="ChEBI" id="CHEBI:29108"/>
    </ligand>
</feature>
<evidence type="ECO:0000256" key="11">
    <source>
        <dbReference type="PROSITE-ProRule" id="PRU01032"/>
    </source>
</evidence>
<evidence type="ECO:0000256" key="7">
    <source>
        <dbReference type="ARBA" id="ARBA00022801"/>
    </source>
</evidence>
<dbReference type="SMART" id="SM00944">
    <property type="entry name" value="Pro-kuma_activ"/>
    <property type="match status" value="1"/>
</dbReference>
<dbReference type="InterPro" id="IPR050819">
    <property type="entry name" value="Tripeptidyl-peptidase_I"/>
</dbReference>
<name>A0A5C2RRD3_9APHY</name>
<dbReference type="AlphaFoldDB" id="A0A5C2RRD3"/>
<dbReference type="GO" id="GO:0006508">
    <property type="term" value="P:proteolysis"/>
    <property type="evidence" value="ECO:0007669"/>
    <property type="project" value="UniProtKB-KW"/>
</dbReference>
<dbReference type="EMBL" id="ML122308">
    <property type="protein sequence ID" value="RPD54228.1"/>
    <property type="molecule type" value="Genomic_DNA"/>
</dbReference>
<dbReference type="STRING" id="1328759.A0A5C2RRD3"/>
<evidence type="ECO:0000313" key="14">
    <source>
        <dbReference type="Proteomes" id="UP000313359"/>
    </source>
</evidence>
<protein>
    <recommendedName>
        <fullName evidence="4">tripeptidyl-peptidase II</fullName>
        <ecNumber evidence="4">3.4.14.10</ecNumber>
    </recommendedName>
</protein>
<reference evidence="13" key="1">
    <citation type="journal article" date="2018" name="Genome Biol. Evol.">
        <title>Genomics and development of Lentinus tigrinus, a white-rot wood-decaying mushroom with dimorphic fruiting bodies.</title>
        <authorList>
            <person name="Wu B."/>
            <person name="Xu Z."/>
            <person name="Knudson A."/>
            <person name="Carlson A."/>
            <person name="Chen N."/>
            <person name="Kovaka S."/>
            <person name="LaButti K."/>
            <person name="Lipzen A."/>
            <person name="Pennachio C."/>
            <person name="Riley R."/>
            <person name="Schakwitz W."/>
            <person name="Umezawa K."/>
            <person name="Ohm R.A."/>
            <person name="Grigoriev I.V."/>
            <person name="Nagy L.G."/>
            <person name="Gibbons J."/>
            <person name="Hibbett D."/>
        </authorList>
    </citation>
    <scope>NUCLEOTIDE SEQUENCE [LARGE SCALE GENOMIC DNA]</scope>
    <source>
        <strain evidence="13">ALCF2SS1-6</strain>
    </source>
</reference>
<dbReference type="PANTHER" id="PTHR14218:SF15">
    <property type="entry name" value="TRIPEPTIDYL-PEPTIDASE 1"/>
    <property type="match status" value="1"/>
</dbReference>
<evidence type="ECO:0000256" key="9">
    <source>
        <dbReference type="ARBA" id="ARBA00022837"/>
    </source>
</evidence>
<comment type="catalytic activity">
    <reaction evidence="1">
        <text>Release of an N-terminal tripeptide from a polypeptide.</text>
        <dbReference type="EC" id="3.4.14.10"/>
    </reaction>
</comment>
<evidence type="ECO:0000256" key="8">
    <source>
        <dbReference type="ARBA" id="ARBA00022825"/>
    </source>
</evidence>
<dbReference type="Pfam" id="PF09286">
    <property type="entry name" value="Pro-kuma_activ"/>
    <property type="match status" value="1"/>
</dbReference>
<evidence type="ECO:0000256" key="5">
    <source>
        <dbReference type="ARBA" id="ARBA00022670"/>
    </source>
</evidence>
<gene>
    <name evidence="13" type="ORF">L227DRAFT_512030</name>
</gene>
<evidence type="ECO:0000259" key="12">
    <source>
        <dbReference type="PROSITE" id="PS51695"/>
    </source>
</evidence>
<organism evidence="13 14">
    <name type="scientific">Lentinus tigrinus ALCF2SS1-6</name>
    <dbReference type="NCBI Taxonomy" id="1328759"/>
    <lineage>
        <taxon>Eukaryota</taxon>
        <taxon>Fungi</taxon>
        <taxon>Dikarya</taxon>
        <taxon>Basidiomycota</taxon>
        <taxon>Agaricomycotina</taxon>
        <taxon>Agaricomycetes</taxon>
        <taxon>Polyporales</taxon>
        <taxon>Polyporaceae</taxon>
        <taxon>Lentinus</taxon>
    </lineage>
</organism>
<comment type="subcellular location">
    <subcellularLocation>
        <location evidence="3">Secreted</location>
        <location evidence="3">Extracellular space</location>
    </subcellularLocation>
</comment>
<evidence type="ECO:0000256" key="2">
    <source>
        <dbReference type="ARBA" id="ARBA00002451"/>
    </source>
</evidence>
<evidence type="ECO:0000256" key="3">
    <source>
        <dbReference type="ARBA" id="ARBA00004239"/>
    </source>
</evidence>
<comment type="function">
    <text evidence="2">Secreted tripeptidyl-peptidase which degrades proteins at acidic pHs and is involved in virulence.</text>
</comment>
<dbReference type="EC" id="3.4.14.10" evidence="4"/>
<dbReference type="GO" id="GO:0046872">
    <property type="term" value="F:metal ion binding"/>
    <property type="evidence" value="ECO:0007669"/>
    <property type="project" value="UniProtKB-UniRule"/>
</dbReference>
<feature type="binding site" evidence="11">
    <location>
        <position position="502"/>
    </location>
    <ligand>
        <name>Ca(2+)</name>
        <dbReference type="ChEBI" id="CHEBI:29108"/>
    </ligand>
</feature>
<dbReference type="InterPro" id="IPR030400">
    <property type="entry name" value="Sedolisin_dom"/>
</dbReference>
<dbReference type="PANTHER" id="PTHR14218">
    <property type="entry name" value="PROTEASE S8 TRIPEPTIDYL PEPTIDASE I CLN2"/>
    <property type="match status" value="1"/>
</dbReference>
<dbReference type="Proteomes" id="UP000313359">
    <property type="component" value="Unassembled WGS sequence"/>
</dbReference>
<keyword evidence="6 11" id="KW-0479">Metal-binding</keyword>
<dbReference type="InterPro" id="IPR015366">
    <property type="entry name" value="S53_propep"/>
</dbReference>
<dbReference type="SUPFAM" id="SSF52743">
    <property type="entry name" value="Subtilisin-like"/>
    <property type="match status" value="1"/>
</dbReference>
<evidence type="ECO:0000256" key="6">
    <source>
        <dbReference type="ARBA" id="ARBA00022723"/>
    </source>
</evidence>
<dbReference type="Gene3D" id="3.40.50.200">
    <property type="entry name" value="Peptidase S8/S53 domain"/>
    <property type="match status" value="1"/>
</dbReference>
<feature type="binding site" evidence="11">
    <location>
        <position position="481"/>
    </location>
    <ligand>
        <name>Ca(2+)</name>
        <dbReference type="ChEBI" id="CHEBI:29108"/>
    </ligand>
</feature>